<proteinExistence type="predicted"/>
<keyword evidence="2" id="KW-1185">Reference proteome</keyword>
<gene>
    <name evidence="1" type="ORF">LWI28_005872</name>
</gene>
<accession>A0AAD5ISU7</accession>
<sequence>MKVTIVTTATKTREFKRAPTNLSQEESELVSEYAIVAIDDTDEEEESINFEASHVFEIRCLCGYQTAELSALLATVLCHSLSPAAGLCRSLTVADA</sequence>
<dbReference type="Proteomes" id="UP001064489">
    <property type="component" value="Chromosome 5"/>
</dbReference>
<evidence type="ECO:0000313" key="2">
    <source>
        <dbReference type="Proteomes" id="UP001064489"/>
    </source>
</evidence>
<name>A0AAD5ISU7_ACENE</name>
<comment type="caution">
    <text evidence="1">The sequence shown here is derived from an EMBL/GenBank/DDBJ whole genome shotgun (WGS) entry which is preliminary data.</text>
</comment>
<organism evidence="1 2">
    <name type="scientific">Acer negundo</name>
    <name type="common">Box elder</name>
    <dbReference type="NCBI Taxonomy" id="4023"/>
    <lineage>
        <taxon>Eukaryota</taxon>
        <taxon>Viridiplantae</taxon>
        <taxon>Streptophyta</taxon>
        <taxon>Embryophyta</taxon>
        <taxon>Tracheophyta</taxon>
        <taxon>Spermatophyta</taxon>
        <taxon>Magnoliopsida</taxon>
        <taxon>eudicotyledons</taxon>
        <taxon>Gunneridae</taxon>
        <taxon>Pentapetalae</taxon>
        <taxon>rosids</taxon>
        <taxon>malvids</taxon>
        <taxon>Sapindales</taxon>
        <taxon>Sapindaceae</taxon>
        <taxon>Hippocastanoideae</taxon>
        <taxon>Acereae</taxon>
        <taxon>Acer</taxon>
    </lineage>
</organism>
<evidence type="ECO:0000313" key="1">
    <source>
        <dbReference type="EMBL" id="KAI9176678.1"/>
    </source>
</evidence>
<protein>
    <submittedName>
        <fullName evidence="1">Uncharacterized protein</fullName>
    </submittedName>
</protein>
<reference evidence="1" key="2">
    <citation type="submission" date="2023-02" db="EMBL/GenBank/DDBJ databases">
        <authorList>
            <person name="Swenson N.G."/>
            <person name="Wegrzyn J.L."/>
            <person name="Mcevoy S.L."/>
        </authorList>
    </citation>
    <scope>NUCLEOTIDE SEQUENCE</scope>
    <source>
        <strain evidence="1">91603</strain>
        <tissue evidence="1">Leaf</tissue>
    </source>
</reference>
<dbReference type="EMBL" id="JAJSOW010000102">
    <property type="protein sequence ID" value="KAI9176678.1"/>
    <property type="molecule type" value="Genomic_DNA"/>
</dbReference>
<dbReference type="AlphaFoldDB" id="A0AAD5ISU7"/>
<reference evidence="1" key="1">
    <citation type="journal article" date="2022" name="Plant J.">
        <title>Strategies of tolerance reflected in two North American maple genomes.</title>
        <authorList>
            <person name="McEvoy S.L."/>
            <person name="Sezen U.U."/>
            <person name="Trouern-Trend A."/>
            <person name="McMahon S.M."/>
            <person name="Schaberg P.G."/>
            <person name="Yang J."/>
            <person name="Wegrzyn J.L."/>
            <person name="Swenson N.G."/>
        </authorList>
    </citation>
    <scope>NUCLEOTIDE SEQUENCE</scope>
    <source>
        <strain evidence="1">91603</strain>
    </source>
</reference>